<evidence type="ECO:0000313" key="2">
    <source>
        <dbReference type="Proteomes" id="UP000326396"/>
    </source>
</evidence>
<name>A0A5N6PDU0_9ASTR</name>
<dbReference type="OrthoDB" id="1747743at2759"/>
<dbReference type="Proteomes" id="UP000326396">
    <property type="component" value="Linkage Group LG13"/>
</dbReference>
<gene>
    <name evidence="1" type="ORF">E3N88_11180</name>
</gene>
<keyword evidence="2" id="KW-1185">Reference proteome</keyword>
<reference evidence="1 2" key="1">
    <citation type="submission" date="2019-05" db="EMBL/GenBank/DDBJ databases">
        <title>Mikania micrantha, genome provides insights into the molecular mechanism of rapid growth.</title>
        <authorList>
            <person name="Liu B."/>
        </authorList>
    </citation>
    <scope>NUCLEOTIDE SEQUENCE [LARGE SCALE GENOMIC DNA]</scope>
    <source>
        <strain evidence="1">NLD-2019</strain>
        <tissue evidence="1">Leaf</tissue>
    </source>
</reference>
<comment type="caution">
    <text evidence="1">The sequence shown here is derived from an EMBL/GenBank/DDBJ whole genome shotgun (WGS) entry which is preliminary data.</text>
</comment>
<organism evidence="1 2">
    <name type="scientific">Mikania micrantha</name>
    <name type="common">bitter vine</name>
    <dbReference type="NCBI Taxonomy" id="192012"/>
    <lineage>
        <taxon>Eukaryota</taxon>
        <taxon>Viridiplantae</taxon>
        <taxon>Streptophyta</taxon>
        <taxon>Embryophyta</taxon>
        <taxon>Tracheophyta</taxon>
        <taxon>Spermatophyta</taxon>
        <taxon>Magnoliopsida</taxon>
        <taxon>eudicotyledons</taxon>
        <taxon>Gunneridae</taxon>
        <taxon>Pentapetalae</taxon>
        <taxon>asterids</taxon>
        <taxon>campanulids</taxon>
        <taxon>Asterales</taxon>
        <taxon>Asteraceae</taxon>
        <taxon>Asteroideae</taxon>
        <taxon>Heliantheae alliance</taxon>
        <taxon>Eupatorieae</taxon>
        <taxon>Mikania</taxon>
    </lineage>
</organism>
<proteinExistence type="predicted"/>
<dbReference type="EMBL" id="SZYD01000005">
    <property type="protein sequence ID" value="KAD6119909.1"/>
    <property type="molecule type" value="Genomic_DNA"/>
</dbReference>
<sequence>MNKSFSSSSQPSSGLGHIASRCPNKWVITLTEFEDIVRPCFDEERSQHHAEYEAEIGPDGECLVVCRALNETTFQDEGIQQDAIFVPVALAGFGTAPKTEWVKHRTTDQDLCEAKGDIPIAAIDHSILRLNSFKEGRMITTRVRV</sequence>
<protein>
    <submittedName>
        <fullName evidence="1">Uncharacterized protein</fullName>
    </submittedName>
</protein>
<dbReference type="AlphaFoldDB" id="A0A5N6PDU0"/>
<evidence type="ECO:0000313" key="1">
    <source>
        <dbReference type="EMBL" id="KAD6119909.1"/>
    </source>
</evidence>
<accession>A0A5N6PDU0</accession>